<evidence type="ECO:0000313" key="1">
    <source>
        <dbReference type="EMBL" id="PAA87315.1"/>
    </source>
</evidence>
<dbReference type="STRING" id="282301.A0A267GMR9"/>
<protein>
    <submittedName>
        <fullName evidence="1">Uncharacterized protein</fullName>
    </submittedName>
</protein>
<reference evidence="1 2" key="1">
    <citation type="submission" date="2017-06" db="EMBL/GenBank/DDBJ databases">
        <title>A platform for efficient transgenesis in Macrostomum lignano, a flatworm model organism for stem cell research.</title>
        <authorList>
            <person name="Berezikov E."/>
        </authorList>
    </citation>
    <scope>NUCLEOTIDE SEQUENCE [LARGE SCALE GENOMIC DNA]</scope>
    <source>
        <strain evidence="1">DV1</strain>
        <tissue evidence="1">Whole organism</tissue>
    </source>
</reference>
<dbReference type="AlphaFoldDB" id="A0A267GMR9"/>
<sequence>MYQQPGTLTLSGNVANYGRIVKTGKWHLSREAEPKDYEISTDKVRNLKRSTYDRLAAESGAFEDSTTYGSMCDQLQTKGDYTEHPKASMVTAETVASVVLDRDIGRPSRGPGALFPRHSSEYDKHHLESTYNADYGDRVTDEQIKQKCESENKVERPDEDLLTAANKRPLSQFCDTAGHRRQGRNTWQDETGVYANTHLRRQAHAYKNPLTGEGHTFLSEYQK</sequence>
<name>A0A267GMR9_9PLAT</name>
<gene>
    <name evidence="1" type="ORF">BOX15_Mlig006242g1</name>
</gene>
<organism evidence="1 2">
    <name type="scientific">Macrostomum lignano</name>
    <dbReference type="NCBI Taxonomy" id="282301"/>
    <lineage>
        <taxon>Eukaryota</taxon>
        <taxon>Metazoa</taxon>
        <taxon>Spiralia</taxon>
        <taxon>Lophotrochozoa</taxon>
        <taxon>Platyhelminthes</taxon>
        <taxon>Rhabditophora</taxon>
        <taxon>Macrostomorpha</taxon>
        <taxon>Macrostomida</taxon>
        <taxon>Macrostomidae</taxon>
        <taxon>Macrostomum</taxon>
    </lineage>
</organism>
<dbReference type="Proteomes" id="UP000215902">
    <property type="component" value="Unassembled WGS sequence"/>
</dbReference>
<proteinExistence type="predicted"/>
<keyword evidence="2" id="KW-1185">Reference proteome</keyword>
<dbReference type="InterPro" id="IPR027905">
    <property type="entry name" value="CFAP95"/>
</dbReference>
<comment type="caution">
    <text evidence="1">The sequence shown here is derived from an EMBL/GenBank/DDBJ whole genome shotgun (WGS) entry which is preliminary data.</text>
</comment>
<evidence type="ECO:0000313" key="2">
    <source>
        <dbReference type="Proteomes" id="UP000215902"/>
    </source>
</evidence>
<dbReference type="PANTHER" id="PTHR35069:SF1">
    <property type="entry name" value="CILIA- AND FLAGELLA-ASSOCIATED PROTEIN 95"/>
    <property type="match status" value="1"/>
</dbReference>
<dbReference type="GO" id="GO:0005886">
    <property type="term" value="C:plasma membrane"/>
    <property type="evidence" value="ECO:0007669"/>
    <property type="project" value="TreeGrafter"/>
</dbReference>
<dbReference type="PANTHER" id="PTHR35069">
    <property type="entry name" value="PROTEIN C9ORF135"/>
    <property type="match status" value="1"/>
</dbReference>
<dbReference type="Pfam" id="PF15139">
    <property type="entry name" value="CFAP95"/>
    <property type="match status" value="1"/>
</dbReference>
<dbReference type="EMBL" id="NIVC01000237">
    <property type="protein sequence ID" value="PAA87315.1"/>
    <property type="molecule type" value="Genomic_DNA"/>
</dbReference>
<accession>A0A267GMR9</accession>
<dbReference type="OrthoDB" id="309575at2759"/>